<feature type="compositionally biased region" description="Basic and acidic residues" evidence="1">
    <location>
        <begin position="65"/>
        <end position="132"/>
    </location>
</feature>
<comment type="caution">
    <text evidence="2">The sequence shown here is derived from an EMBL/GenBank/DDBJ whole genome shotgun (WGS) entry which is preliminary data.</text>
</comment>
<feature type="compositionally biased region" description="Basic and acidic residues" evidence="1">
    <location>
        <begin position="140"/>
        <end position="175"/>
    </location>
</feature>
<reference evidence="2 3" key="1">
    <citation type="journal article" date="2014" name="Genome Biol. Evol.">
        <title>The secreted proteins of Achlya hypogyna and Thraustotheca clavata identify the ancestral oomycete secretome and reveal gene acquisitions by horizontal gene transfer.</title>
        <authorList>
            <person name="Misner I."/>
            <person name="Blouin N."/>
            <person name="Leonard G."/>
            <person name="Richards T.A."/>
            <person name="Lane C.E."/>
        </authorList>
    </citation>
    <scope>NUCLEOTIDE SEQUENCE [LARGE SCALE GENOMIC DNA]</scope>
    <source>
        <strain evidence="2 3">ATCC 34112</strain>
    </source>
</reference>
<protein>
    <submittedName>
        <fullName evidence="2">Uncharacterized protein</fullName>
    </submittedName>
</protein>
<feature type="region of interest" description="Disordered" evidence="1">
    <location>
        <begin position="1"/>
        <end position="178"/>
    </location>
</feature>
<accession>A0A1V9YRS6</accession>
<evidence type="ECO:0000256" key="1">
    <source>
        <dbReference type="SAM" id="MobiDB-lite"/>
    </source>
</evidence>
<dbReference type="Proteomes" id="UP000243217">
    <property type="component" value="Unassembled WGS sequence"/>
</dbReference>
<organism evidence="2 3">
    <name type="scientific">Thraustotheca clavata</name>
    <dbReference type="NCBI Taxonomy" id="74557"/>
    <lineage>
        <taxon>Eukaryota</taxon>
        <taxon>Sar</taxon>
        <taxon>Stramenopiles</taxon>
        <taxon>Oomycota</taxon>
        <taxon>Saprolegniomycetes</taxon>
        <taxon>Saprolegniales</taxon>
        <taxon>Achlyaceae</taxon>
        <taxon>Thraustotheca</taxon>
    </lineage>
</organism>
<evidence type="ECO:0000313" key="3">
    <source>
        <dbReference type="Proteomes" id="UP000243217"/>
    </source>
</evidence>
<name>A0A1V9YRS6_9STRA</name>
<dbReference type="AlphaFoldDB" id="A0A1V9YRS6"/>
<keyword evidence="3" id="KW-1185">Reference proteome</keyword>
<feature type="compositionally biased region" description="Acidic residues" evidence="1">
    <location>
        <begin position="55"/>
        <end position="64"/>
    </location>
</feature>
<proteinExistence type="predicted"/>
<gene>
    <name evidence="2" type="ORF">THRCLA_22880</name>
</gene>
<feature type="compositionally biased region" description="Basic and acidic residues" evidence="1">
    <location>
        <begin position="1"/>
        <end position="10"/>
    </location>
</feature>
<evidence type="ECO:0000313" key="2">
    <source>
        <dbReference type="EMBL" id="OQR88396.1"/>
    </source>
</evidence>
<sequence length="216" mass="24725">MKKRVSRSDGAKVCSVCGSRTRHKLSCPNKGVQQYIVPRSRRERATRGEAFELLSSDEEKEDENEAKNGEKQIEEDKEEQTPRKKLKIDRDAKMTSIDQKKEVENGAKKDKKEANEEDNEAKKDEKEDDKVVGPRKKLKIDHESGSDDEKVENETKKEDVKDKAKKEEEKGKVENEDVLAPQKKLRKIDQDGKSVCSLCGNGKRHKADCTWKKSPK</sequence>
<dbReference type="EMBL" id="JNBS01003269">
    <property type="protein sequence ID" value="OQR88396.1"/>
    <property type="molecule type" value="Genomic_DNA"/>
</dbReference>